<comment type="caution">
    <text evidence="2">The sequence shown here is derived from an EMBL/GenBank/DDBJ whole genome shotgun (WGS) entry which is preliminary data.</text>
</comment>
<protein>
    <submittedName>
        <fullName evidence="2">Uncharacterized protein</fullName>
    </submittedName>
</protein>
<gene>
    <name evidence="2" type="ORF">CEXT_525361</name>
</gene>
<accession>A0AAV4MP82</accession>
<dbReference type="Proteomes" id="UP001054945">
    <property type="component" value="Unassembled WGS sequence"/>
</dbReference>
<proteinExistence type="predicted"/>
<evidence type="ECO:0000256" key="1">
    <source>
        <dbReference type="SAM" id="MobiDB-lite"/>
    </source>
</evidence>
<dbReference type="AlphaFoldDB" id="A0AAV4MP82"/>
<dbReference type="EMBL" id="BPLR01002437">
    <property type="protein sequence ID" value="GIX73680.1"/>
    <property type="molecule type" value="Genomic_DNA"/>
</dbReference>
<name>A0AAV4MP82_CAEEX</name>
<organism evidence="2 3">
    <name type="scientific">Caerostris extrusa</name>
    <name type="common">Bark spider</name>
    <name type="synonym">Caerostris bankana</name>
    <dbReference type="NCBI Taxonomy" id="172846"/>
    <lineage>
        <taxon>Eukaryota</taxon>
        <taxon>Metazoa</taxon>
        <taxon>Ecdysozoa</taxon>
        <taxon>Arthropoda</taxon>
        <taxon>Chelicerata</taxon>
        <taxon>Arachnida</taxon>
        <taxon>Araneae</taxon>
        <taxon>Araneomorphae</taxon>
        <taxon>Entelegynae</taxon>
        <taxon>Araneoidea</taxon>
        <taxon>Araneidae</taxon>
        <taxon>Caerostris</taxon>
    </lineage>
</organism>
<evidence type="ECO:0000313" key="2">
    <source>
        <dbReference type="EMBL" id="GIX73680.1"/>
    </source>
</evidence>
<reference evidence="2 3" key="1">
    <citation type="submission" date="2021-06" db="EMBL/GenBank/DDBJ databases">
        <title>Caerostris extrusa draft genome.</title>
        <authorList>
            <person name="Kono N."/>
            <person name="Arakawa K."/>
        </authorList>
    </citation>
    <scope>NUCLEOTIDE SEQUENCE [LARGE SCALE GENOMIC DNA]</scope>
</reference>
<evidence type="ECO:0000313" key="3">
    <source>
        <dbReference type="Proteomes" id="UP001054945"/>
    </source>
</evidence>
<feature type="region of interest" description="Disordered" evidence="1">
    <location>
        <begin position="53"/>
        <end position="87"/>
    </location>
</feature>
<keyword evidence="3" id="KW-1185">Reference proteome</keyword>
<sequence>MTRGFIEGFCSYRSKTLNCCLFNDSQGGVEDVFSSLSKRRIAIDKASLVSDGKRKTMAKQQEKRWETLPTGSQDGGLQTYLLPKDIP</sequence>